<dbReference type="GO" id="GO:0006270">
    <property type="term" value="P:DNA replication initiation"/>
    <property type="evidence" value="ECO:0007669"/>
    <property type="project" value="TreeGrafter"/>
</dbReference>
<comment type="subcellular location">
    <subcellularLocation>
        <location evidence="1 6">Nucleus</location>
    </subcellularLocation>
</comment>
<dbReference type="OrthoDB" id="336885at2759"/>
<evidence type="ECO:0000256" key="3">
    <source>
        <dbReference type="ARBA" id="ARBA00018596"/>
    </source>
</evidence>
<proteinExistence type="inferred from homology"/>
<comment type="caution">
    <text evidence="10">The sequence shown here is derived from an EMBL/GenBank/DDBJ whole genome shotgun (WGS) entry which is preliminary data.</text>
</comment>
<sequence length="666" mass="72894">MEDTIRKLNDAFSGSCPSGVPQDVATELQSIMRLHSMSAQDLSYKWDAYCLKMGAEETTLNLDTVRGLKRDVQDTLERESRGKSHMRGADKRSTILATPRAANTRDVFGMLDDFVPSPHDRATNGTTASAGKRKAAFGTPSTSKTGRVEKNITSPADPHTPLRLSNGDLVALQPTPFSERQNSGELLETINNHLQMPQIPIAPYPVERIKPTANTDMKKFAYKPMSMHSNEASEVLDNMIDEFMAIILKHHALDDTAFGSAANQSTKEIIAVGRIASDSLEGKLNTASLVLETSRRKGAGLRVPLKVDSLPSVQFFPGQIVALRGINASREYFTVFEVLSTPLLPPAASPPAIIQSINDRLGGSDAERALNILIASGPFTADDNLDFEPLRTLCAKAADEYADALILTGPFLDLEHPLIASGDFDLPDVKGLNPDNATLSSLFQCYITPLLKQLVSAVPSICIILVPSVRDAISKHVSFPQERLPKQELDLFQTKQVRTVPNPVTLSLNESVFGICSHDVLYELRQEEVLAGKPSEGGLLTRLSRYLIEQRHFLPVFPTTARENLPKSGVEGGLATGAMLDISYLKLGEWWNVRPDVLITPSILPPFVKVVEGVLVINPGTLSKRKGAGSYAQMALHPRILTDEEMNVKQVGHKIYDRARVDVVRI</sequence>
<dbReference type="Pfam" id="PF22062">
    <property type="entry name" value="OB_DPOA2"/>
    <property type="match status" value="1"/>
</dbReference>
<dbReference type="GO" id="GO:0005658">
    <property type="term" value="C:alpha DNA polymerase:primase complex"/>
    <property type="evidence" value="ECO:0007669"/>
    <property type="project" value="TreeGrafter"/>
</dbReference>
<dbReference type="Proteomes" id="UP000091918">
    <property type="component" value="Unassembled WGS sequence"/>
</dbReference>
<evidence type="ECO:0000256" key="2">
    <source>
        <dbReference type="ARBA" id="ARBA00007299"/>
    </source>
</evidence>
<dbReference type="AlphaFoldDB" id="A0A1B7P9B1"/>
<name>A0A1B7P9B1_9EURO</name>
<dbReference type="GO" id="GO:0003677">
    <property type="term" value="F:DNA binding"/>
    <property type="evidence" value="ECO:0007669"/>
    <property type="project" value="InterPro"/>
</dbReference>
<keyword evidence="5 6" id="KW-0539">Nucleus</keyword>
<dbReference type="Pfam" id="PF04042">
    <property type="entry name" value="DNA_pol_E_B"/>
    <property type="match status" value="1"/>
</dbReference>
<dbReference type="InterPro" id="IPR054300">
    <property type="entry name" value="OB_DPOA2"/>
</dbReference>
<feature type="domain" description="DNA polymerase alpha subunit B OB" evidence="9">
    <location>
        <begin position="233"/>
        <end position="339"/>
    </location>
</feature>
<keyword evidence="11" id="KW-1185">Reference proteome</keyword>
<comment type="similarity">
    <text evidence="2 6">Belongs to the DNA polymerase alpha subunit B family.</text>
</comment>
<gene>
    <name evidence="10" type="ORF">ACJ72_00146</name>
</gene>
<dbReference type="InterPro" id="IPR007185">
    <property type="entry name" value="DNA_pol_a/d/e_bsu"/>
</dbReference>
<dbReference type="PANTHER" id="PTHR23061:SF12">
    <property type="entry name" value="DNA POLYMERASE ALPHA SUBUNIT B"/>
    <property type="match status" value="1"/>
</dbReference>
<dbReference type="Gene3D" id="3.60.21.60">
    <property type="match status" value="2"/>
</dbReference>
<evidence type="ECO:0000259" key="9">
    <source>
        <dbReference type="Pfam" id="PF22062"/>
    </source>
</evidence>
<accession>A0A1B7P9B1</accession>
<organism evidence="10 11">
    <name type="scientific">Emergomyces africanus</name>
    <dbReference type="NCBI Taxonomy" id="1955775"/>
    <lineage>
        <taxon>Eukaryota</taxon>
        <taxon>Fungi</taxon>
        <taxon>Dikarya</taxon>
        <taxon>Ascomycota</taxon>
        <taxon>Pezizomycotina</taxon>
        <taxon>Eurotiomycetes</taxon>
        <taxon>Eurotiomycetidae</taxon>
        <taxon>Onygenales</taxon>
        <taxon>Ajellomycetaceae</taxon>
        <taxon>Emergomyces</taxon>
    </lineage>
</organism>
<evidence type="ECO:0000313" key="10">
    <source>
        <dbReference type="EMBL" id="OAX85467.1"/>
    </source>
</evidence>
<evidence type="ECO:0000313" key="11">
    <source>
        <dbReference type="Proteomes" id="UP000091918"/>
    </source>
</evidence>
<feature type="domain" description="DNA polymerase alpha/delta/epsilon subunit B" evidence="8">
    <location>
        <begin position="372"/>
        <end position="609"/>
    </location>
</feature>
<dbReference type="FunFam" id="3.60.21.60:FF:000005">
    <property type="entry name" value="DNA polymerase alpha subunit B"/>
    <property type="match status" value="1"/>
</dbReference>
<evidence type="ECO:0000256" key="7">
    <source>
        <dbReference type="SAM" id="MobiDB-lite"/>
    </source>
</evidence>
<dbReference type="FunFam" id="3.60.21.60:FF:000008">
    <property type="entry name" value="DNA polymerase alpha subunit B"/>
    <property type="match status" value="1"/>
</dbReference>
<dbReference type="InterPro" id="IPR016722">
    <property type="entry name" value="DNA_pol_alpha_bsu"/>
</dbReference>
<evidence type="ECO:0000259" key="8">
    <source>
        <dbReference type="Pfam" id="PF04042"/>
    </source>
</evidence>
<evidence type="ECO:0000256" key="4">
    <source>
        <dbReference type="ARBA" id="ARBA00022705"/>
    </source>
</evidence>
<keyword evidence="4 6" id="KW-0235">DNA replication</keyword>
<evidence type="ECO:0000256" key="6">
    <source>
        <dbReference type="PIRNR" id="PIRNR018300"/>
    </source>
</evidence>
<evidence type="ECO:0000256" key="5">
    <source>
        <dbReference type="ARBA" id="ARBA00023242"/>
    </source>
</evidence>
<dbReference type="PIRSF" id="PIRSF018300">
    <property type="entry name" value="DNA_pol_alph_2"/>
    <property type="match status" value="1"/>
</dbReference>
<reference evidence="10 11" key="1">
    <citation type="submission" date="2015-07" db="EMBL/GenBank/DDBJ databases">
        <title>Emmonsia species relationships and genome sequence.</title>
        <authorList>
            <person name="Cuomo C.A."/>
            <person name="Schwartz I.S."/>
            <person name="Kenyon C."/>
            <person name="de Hoog G.S."/>
            <person name="Govender N.P."/>
            <person name="Botha A."/>
            <person name="Moreno L."/>
            <person name="de Vries M."/>
            <person name="Munoz J.F."/>
            <person name="Stielow J.B."/>
        </authorList>
    </citation>
    <scope>NUCLEOTIDE SEQUENCE [LARGE SCALE GENOMIC DNA]</scope>
    <source>
        <strain evidence="10 11">CBS 136260</strain>
    </source>
</reference>
<feature type="region of interest" description="Disordered" evidence="7">
    <location>
        <begin position="118"/>
        <end position="165"/>
    </location>
</feature>
<comment type="function">
    <text evidence="6">Accessory subunit of the DNA polymerase alpha complex (also known as the alpha DNA polymerase-primase complex) which plays an essential role in the initiation of DNA synthesis.</text>
</comment>
<dbReference type="STRING" id="1658172.A0A1B7P9B1"/>
<evidence type="ECO:0000256" key="1">
    <source>
        <dbReference type="ARBA" id="ARBA00004123"/>
    </source>
</evidence>
<protein>
    <recommendedName>
        <fullName evidence="3 6">DNA polymerase alpha subunit B</fullName>
    </recommendedName>
</protein>
<dbReference type="EMBL" id="LGUA01000007">
    <property type="protein sequence ID" value="OAX85467.1"/>
    <property type="molecule type" value="Genomic_DNA"/>
</dbReference>
<dbReference type="PANTHER" id="PTHR23061">
    <property type="entry name" value="DNA POLYMERASE 2 ALPHA 70 KDA SUBUNIT"/>
    <property type="match status" value="1"/>
</dbReference>